<accession>A0ABN3W711</accession>
<dbReference type="SUPFAM" id="SSF53807">
    <property type="entry name" value="Helical backbone' metal receptor"/>
    <property type="match status" value="1"/>
</dbReference>
<evidence type="ECO:0000313" key="4">
    <source>
        <dbReference type="EMBL" id="GAA2896655.1"/>
    </source>
</evidence>
<proteinExistence type="inferred from homology"/>
<evidence type="ECO:0000256" key="1">
    <source>
        <dbReference type="ARBA" id="ARBA00008814"/>
    </source>
</evidence>
<keyword evidence="2" id="KW-0732">Signal</keyword>
<dbReference type="InterPro" id="IPR002491">
    <property type="entry name" value="ABC_transptr_periplasmic_BD"/>
</dbReference>
<comment type="similarity">
    <text evidence="1">Belongs to the bacterial solute-binding protein 8 family.</text>
</comment>
<feature type="chain" id="PRO_5046569236" evidence="2">
    <location>
        <begin position="23"/>
        <end position="325"/>
    </location>
</feature>
<dbReference type="Gene3D" id="3.40.50.1980">
    <property type="entry name" value="Nitrogenase molybdenum iron protein domain"/>
    <property type="match status" value="2"/>
</dbReference>
<name>A0ABN3W711_9ACTN</name>
<sequence length="325" mass="34281">MRLVTPRAAQALLAGTALFAAAACGRTESPTVAAQATAQSSAAPVEVNNCGAVYRFDSPPRRIVTSSTIATEIVLALGVRDRLAGTVAPGELLPEVAESFKGVNIIAKSAFPPPSKETVFAADPDFVVSGYGDDYGPKALGDRAQLQKEGVNSYLLSGNCPGHKATVEDTYTDIRELGRILGAEARAGELVAKLKAEVDAVQPVSGAPKVFDYAGGLEKPSTAGSNGLIDDLIRRAGGENVFPEVTSYSQISWEELVKRDPDAIVVEDQAFEPADKAIRFLTSYEPIKNVTAIKEKRFIVIPVNDTQPGLRSGRALKTLVAGLAK</sequence>
<dbReference type="PANTHER" id="PTHR30535">
    <property type="entry name" value="VITAMIN B12-BINDING PROTEIN"/>
    <property type="match status" value="1"/>
</dbReference>
<dbReference type="PROSITE" id="PS51257">
    <property type="entry name" value="PROKAR_LIPOPROTEIN"/>
    <property type="match status" value="1"/>
</dbReference>
<reference evidence="5" key="1">
    <citation type="journal article" date="2019" name="Int. J. Syst. Evol. Microbiol.">
        <title>The Global Catalogue of Microorganisms (GCM) 10K type strain sequencing project: providing services to taxonomists for standard genome sequencing and annotation.</title>
        <authorList>
            <consortium name="The Broad Institute Genomics Platform"/>
            <consortium name="The Broad Institute Genome Sequencing Center for Infectious Disease"/>
            <person name="Wu L."/>
            <person name="Ma J."/>
        </authorList>
    </citation>
    <scope>NUCLEOTIDE SEQUENCE [LARGE SCALE GENOMIC DNA]</scope>
    <source>
        <strain evidence="5">JCM 6242</strain>
    </source>
</reference>
<dbReference type="PANTHER" id="PTHR30535:SF7">
    <property type="entry name" value="IRON(III) DICITRATE-BINDING PROTEIN"/>
    <property type="match status" value="1"/>
</dbReference>
<dbReference type="InterPro" id="IPR050902">
    <property type="entry name" value="ABC_Transporter_SBP"/>
</dbReference>
<feature type="domain" description="Fe/B12 periplasmic-binding" evidence="3">
    <location>
        <begin position="62"/>
        <end position="325"/>
    </location>
</feature>
<dbReference type="Proteomes" id="UP001500831">
    <property type="component" value="Unassembled WGS sequence"/>
</dbReference>
<dbReference type="PROSITE" id="PS50983">
    <property type="entry name" value="FE_B12_PBP"/>
    <property type="match status" value="1"/>
</dbReference>
<evidence type="ECO:0000313" key="5">
    <source>
        <dbReference type="Proteomes" id="UP001500831"/>
    </source>
</evidence>
<gene>
    <name evidence="4" type="ORF">GCM10010517_61630</name>
</gene>
<feature type="signal peptide" evidence="2">
    <location>
        <begin position="1"/>
        <end position="22"/>
    </location>
</feature>
<dbReference type="Pfam" id="PF01497">
    <property type="entry name" value="Peripla_BP_2"/>
    <property type="match status" value="1"/>
</dbReference>
<evidence type="ECO:0000256" key="2">
    <source>
        <dbReference type="SAM" id="SignalP"/>
    </source>
</evidence>
<protein>
    <submittedName>
        <fullName evidence="4">ABC transporter substrate-binding protein</fullName>
    </submittedName>
</protein>
<keyword evidence="5" id="KW-1185">Reference proteome</keyword>
<evidence type="ECO:0000259" key="3">
    <source>
        <dbReference type="PROSITE" id="PS50983"/>
    </source>
</evidence>
<comment type="caution">
    <text evidence="4">The sequence shown here is derived from an EMBL/GenBank/DDBJ whole genome shotgun (WGS) entry which is preliminary data.</text>
</comment>
<dbReference type="RefSeq" id="WP_344978887.1">
    <property type="nucleotide sequence ID" value="NZ_BAAAVI010000058.1"/>
</dbReference>
<organism evidence="4 5">
    <name type="scientific">Streptosporangium fragile</name>
    <dbReference type="NCBI Taxonomy" id="46186"/>
    <lineage>
        <taxon>Bacteria</taxon>
        <taxon>Bacillati</taxon>
        <taxon>Actinomycetota</taxon>
        <taxon>Actinomycetes</taxon>
        <taxon>Streptosporangiales</taxon>
        <taxon>Streptosporangiaceae</taxon>
        <taxon>Streptosporangium</taxon>
    </lineage>
</organism>
<dbReference type="EMBL" id="BAAAVI010000058">
    <property type="protein sequence ID" value="GAA2896655.1"/>
    <property type="molecule type" value="Genomic_DNA"/>
</dbReference>